<sequence>MSAELVEQKLGSYSLKLNNKLKERAQGLSRVNEQLEAEILEHDRVEGMMGDNELLLENVLESSGDGIAFFDMDNKGKLMNSQFRCMWNIPENIGVDMDYLDIFAEFVFPQLENADNVAPKIRNFSSRKEKDSGLLYLKDGRVIEYNLFPVFKEGSIQGHICNCRDITINKKAESELKKYAEDLEHSNELKDLFSDILRHDLLNPAGLVKGFLNVLIQKEEDPYMLDMLKKVEMSNQKLIDMIGMAAKLSRLDSDEEIDFNVIDLGFMVNIAKTNFGPMFENKGMKVVSLFSGNYPAKANIMIEEVFANLFSNSIKYSPEGSTVYVDIFDVGDEWKVQFIDFGEGIPDEDKEFVFERFKRANKTSTKGTGLGLAIVKKIIDIHGGSFGVEDNPCGDGCVFWIILKKG</sequence>
<evidence type="ECO:0000256" key="5">
    <source>
        <dbReference type="ARBA" id="ARBA00022777"/>
    </source>
</evidence>
<keyword evidence="6" id="KW-0902">Two-component regulatory system</keyword>
<dbReference type="SUPFAM" id="SSF47384">
    <property type="entry name" value="Homodimeric domain of signal transducing histidine kinase"/>
    <property type="match status" value="1"/>
</dbReference>
<keyword evidence="9" id="KW-1185">Reference proteome</keyword>
<dbReference type="GO" id="GO:0004721">
    <property type="term" value="F:phosphoprotein phosphatase activity"/>
    <property type="evidence" value="ECO:0007669"/>
    <property type="project" value="TreeGrafter"/>
</dbReference>
<dbReference type="SMART" id="SM00387">
    <property type="entry name" value="HATPase_c"/>
    <property type="match status" value="1"/>
</dbReference>
<dbReference type="AlphaFoldDB" id="A0AA90TZG4"/>
<keyword evidence="5 8" id="KW-0418">Kinase</keyword>
<dbReference type="EMBL" id="JAVDQI010000002">
    <property type="protein sequence ID" value="MDR6222583.1"/>
    <property type="molecule type" value="Genomic_DNA"/>
</dbReference>
<accession>A0AA90TZG4</accession>
<dbReference type="PANTHER" id="PTHR45453:SF1">
    <property type="entry name" value="PHOSPHATE REGULON SENSOR PROTEIN PHOR"/>
    <property type="match status" value="1"/>
</dbReference>
<dbReference type="CDD" id="cd00075">
    <property type="entry name" value="HATPase"/>
    <property type="match status" value="1"/>
</dbReference>
<dbReference type="Gene3D" id="3.30.565.10">
    <property type="entry name" value="Histidine kinase-like ATPase, C-terminal domain"/>
    <property type="match status" value="1"/>
</dbReference>
<comment type="caution">
    <text evidence="8">The sequence shown here is derived from an EMBL/GenBank/DDBJ whole genome shotgun (WGS) entry which is preliminary data.</text>
</comment>
<evidence type="ECO:0000313" key="9">
    <source>
        <dbReference type="Proteomes" id="UP001185015"/>
    </source>
</evidence>
<evidence type="ECO:0000256" key="4">
    <source>
        <dbReference type="ARBA" id="ARBA00022679"/>
    </source>
</evidence>
<dbReference type="Gene3D" id="3.30.450.20">
    <property type="entry name" value="PAS domain"/>
    <property type="match status" value="1"/>
</dbReference>
<dbReference type="RefSeq" id="WP_270095280.1">
    <property type="nucleotide sequence ID" value="NZ_JAQFFK010000001.1"/>
</dbReference>
<feature type="domain" description="Histidine kinase" evidence="7">
    <location>
        <begin position="196"/>
        <end position="406"/>
    </location>
</feature>
<gene>
    <name evidence="8" type="ORF">J2750_001028</name>
</gene>
<evidence type="ECO:0000256" key="1">
    <source>
        <dbReference type="ARBA" id="ARBA00000085"/>
    </source>
</evidence>
<evidence type="ECO:0000256" key="6">
    <source>
        <dbReference type="ARBA" id="ARBA00023012"/>
    </source>
</evidence>
<name>A0AA90TZG4_9EURY</name>
<organism evidence="8 9">
    <name type="scientific">Methanococcoides alaskense</name>
    <dbReference type="NCBI Taxonomy" id="325778"/>
    <lineage>
        <taxon>Archaea</taxon>
        <taxon>Methanobacteriati</taxon>
        <taxon>Methanobacteriota</taxon>
        <taxon>Stenosarchaea group</taxon>
        <taxon>Methanomicrobia</taxon>
        <taxon>Methanosarcinales</taxon>
        <taxon>Methanosarcinaceae</taxon>
        <taxon>Methanococcoides</taxon>
    </lineage>
</organism>
<dbReference type="InterPro" id="IPR036097">
    <property type="entry name" value="HisK_dim/P_sf"/>
</dbReference>
<proteinExistence type="predicted"/>
<dbReference type="InterPro" id="IPR005467">
    <property type="entry name" value="His_kinase_dom"/>
</dbReference>
<reference evidence="8 9" key="1">
    <citation type="submission" date="2023-07" db="EMBL/GenBank/DDBJ databases">
        <title>Genomic Encyclopedia of Type Strains, Phase IV (KMG-IV): sequencing the most valuable type-strain genomes for metagenomic binning, comparative biology and taxonomic classification.</title>
        <authorList>
            <person name="Goeker M."/>
        </authorList>
    </citation>
    <scope>NUCLEOTIDE SEQUENCE [LARGE SCALE GENOMIC DNA]</scope>
    <source>
        <strain evidence="8 9">DSM 17273</strain>
    </source>
</reference>
<evidence type="ECO:0000256" key="2">
    <source>
        <dbReference type="ARBA" id="ARBA00012438"/>
    </source>
</evidence>
<keyword evidence="3" id="KW-0597">Phosphoprotein</keyword>
<dbReference type="SUPFAM" id="SSF55874">
    <property type="entry name" value="ATPase domain of HSP90 chaperone/DNA topoisomerase II/histidine kinase"/>
    <property type="match status" value="1"/>
</dbReference>
<evidence type="ECO:0000259" key="7">
    <source>
        <dbReference type="PROSITE" id="PS50109"/>
    </source>
</evidence>
<comment type="catalytic activity">
    <reaction evidence="1">
        <text>ATP + protein L-histidine = ADP + protein N-phospho-L-histidine.</text>
        <dbReference type="EC" id="2.7.13.3"/>
    </reaction>
</comment>
<protein>
    <recommendedName>
        <fullName evidence="2">histidine kinase</fullName>
        <ecNumber evidence="2">2.7.13.3</ecNumber>
    </recommendedName>
</protein>
<dbReference type="InterPro" id="IPR035965">
    <property type="entry name" value="PAS-like_dom_sf"/>
</dbReference>
<dbReference type="PRINTS" id="PR00344">
    <property type="entry name" value="BCTRLSENSOR"/>
</dbReference>
<dbReference type="InterPro" id="IPR036890">
    <property type="entry name" value="HATPase_C_sf"/>
</dbReference>
<dbReference type="GO" id="GO:0005886">
    <property type="term" value="C:plasma membrane"/>
    <property type="evidence" value="ECO:0007669"/>
    <property type="project" value="TreeGrafter"/>
</dbReference>
<dbReference type="InterPro" id="IPR003594">
    <property type="entry name" value="HATPase_dom"/>
</dbReference>
<dbReference type="InterPro" id="IPR050351">
    <property type="entry name" value="BphY/WalK/GraS-like"/>
</dbReference>
<dbReference type="PROSITE" id="PS50109">
    <property type="entry name" value="HIS_KIN"/>
    <property type="match status" value="1"/>
</dbReference>
<dbReference type="SUPFAM" id="SSF55785">
    <property type="entry name" value="PYP-like sensor domain (PAS domain)"/>
    <property type="match status" value="1"/>
</dbReference>
<evidence type="ECO:0000313" key="8">
    <source>
        <dbReference type="EMBL" id="MDR6222583.1"/>
    </source>
</evidence>
<dbReference type="Pfam" id="PF02518">
    <property type="entry name" value="HATPase_c"/>
    <property type="match status" value="1"/>
</dbReference>
<dbReference type="EC" id="2.7.13.3" evidence="2"/>
<dbReference type="Gene3D" id="1.10.287.130">
    <property type="match status" value="1"/>
</dbReference>
<dbReference type="Proteomes" id="UP001185015">
    <property type="component" value="Unassembled WGS sequence"/>
</dbReference>
<keyword evidence="4" id="KW-0808">Transferase</keyword>
<dbReference type="GO" id="GO:0016036">
    <property type="term" value="P:cellular response to phosphate starvation"/>
    <property type="evidence" value="ECO:0007669"/>
    <property type="project" value="TreeGrafter"/>
</dbReference>
<dbReference type="InterPro" id="IPR004358">
    <property type="entry name" value="Sig_transdc_His_kin-like_C"/>
</dbReference>
<dbReference type="GO" id="GO:0000155">
    <property type="term" value="F:phosphorelay sensor kinase activity"/>
    <property type="evidence" value="ECO:0007669"/>
    <property type="project" value="InterPro"/>
</dbReference>
<dbReference type="PANTHER" id="PTHR45453">
    <property type="entry name" value="PHOSPHATE REGULON SENSOR PROTEIN PHOR"/>
    <property type="match status" value="1"/>
</dbReference>
<evidence type="ECO:0000256" key="3">
    <source>
        <dbReference type="ARBA" id="ARBA00022553"/>
    </source>
</evidence>